<sequence>MRTTKSRAMLAAGSTAVLLALAGCAGNTGANPGNQGPAGTVAIDVGNDMKVNLKTGPGLKVAVFIPGVANEFGLEQERAAKETAQELGMDMTLFDAGYDPNKQLNQMQTAMTSGKFDAAVVMALDGVMSCKLLTHDFAKANILTSISGSPLCDDGTNKAGKSVDDVWAPGTLNFVGSNTTRNYVDGWLAAAEKANPGKQKVLAVLGPAVNTQTRVTEAAMAKLTADNTDYSVDTIYTDWTTTDAYNKTQTFLQGHPDTTLILSASSPDLTQGVIQAGKDAGLSKKIHIADVGFGKFQIQQLQAGNVQLSTMLFPYNQMKANLSSIAAAQRGDAGARFVDDSVIGTAKNPFVVTKETISDLPAELR</sequence>
<accession>A0ABV5XZ19</accession>
<dbReference type="Pfam" id="PF13407">
    <property type="entry name" value="Peripla_BP_4"/>
    <property type="match status" value="1"/>
</dbReference>
<comment type="caution">
    <text evidence="6">The sequence shown here is derived from an EMBL/GenBank/DDBJ whole genome shotgun (WGS) entry which is preliminary data.</text>
</comment>
<evidence type="ECO:0000313" key="6">
    <source>
        <dbReference type="EMBL" id="MFB9819991.1"/>
    </source>
</evidence>
<feature type="chain" id="PRO_5046948476" evidence="4">
    <location>
        <begin position="31"/>
        <end position="365"/>
    </location>
</feature>
<feature type="signal peptide" evidence="4">
    <location>
        <begin position="1"/>
        <end position="30"/>
    </location>
</feature>
<evidence type="ECO:0000256" key="3">
    <source>
        <dbReference type="ARBA" id="ARBA00022729"/>
    </source>
</evidence>
<dbReference type="Gene3D" id="3.40.50.2300">
    <property type="match status" value="2"/>
</dbReference>
<dbReference type="InterPro" id="IPR025997">
    <property type="entry name" value="SBP_2_dom"/>
</dbReference>
<dbReference type="RefSeq" id="WP_234752152.1">
    <property type="nucleotide sequence ID" value="NZ_BAAAWN010000001.1"/>
</dbReference>
<gene>
    <name evidence="6" type="ORF">ACFFP1_10820</name>
</gene>
<dbReference type="InterPro" id="IPR028082">
    <property type="entry name" value="Peripla_BP_I"/>
</dbReference>
<proteinExistence type="inferred from homology"/>
<name>A0ABV5XZ19_ARTRM</name>
<dbReference type="EMBL" id="JBHMBC010000016">
    <property type="protein sequence ID" value="MFB9819991.1"/>
    <property type="molecule type" value="Genomic_DNA"/>
</dbReference>
<keyword evidence="7" id="KW-1185">Reference proteome</keyword>
<reference evidence="6 7" key="1">
    <citation type="submission" date="2024-09" db="EMBL/GenBank/DDBJ databases">
        <authorList>
            <person name="Sun Q."/>
            <person name="Mori K."/>
        </authorList>
    </citation>
    <scope>NUCLEOTIDE SEQUENCE [LARGE SCALE GENOMIC DNA]</scope>
    <source>
        <strain evidence="6 7">JCM 1334</strain>
    </source>
</reference>
<evidence type="ECO:0000256" key="2">
    <source>
        <dbReference type="ARBA" id="ARBA00007639"/>
    </source>
</evidence>
<protein>
    <submittedName>
        <fullName evidence="6">Sugar ABC transporter substrate-binding protein</fullName>
    </submittedName>
</protein>
<evidence type="ECO:0000259" key="5">
    <source>
        <dbReference type="Pfam" id="PF13407"/>
    </source>
</evidence>
<dbReference type="SUPFAM" id="SSF53822">
    <property type="entry name" value="Periplasmic binding protein-like I"/>
    <property type="match status" value="1"/>
</dbReference>
<comment type="similarity">
    <text evidence="2">Belongs to the bacterial solute-binding protein 2 family.</text>
</comment>
<dbReference type="PANTHER" id="PTHR46847:SF1">
    <property type="entry name" value="D-ALLOSE-BINDING PERIPLASMIC PROTEIN-RELATED"/>
    <property type="match status" value="1"/>
</dbReference>
<evidence type="ECO:0000256" key="4">
    <source>
        <dbReference type="SAM" id="SignalP"/>
    </source>
</evidence>
<comment type="subcellular location">
    <subcellularLocation>
        <location evidence="1">Cell envelope</location>
    </subcellularLocation>
</comment>
<feature type="domain" description="Periplasmic binding protein" evidence="5">
    <location>
        <begin position="61"/>
        <end position="331"/>
    </location>
</feature>
<evidence type="ECO:0000313" key="7">
    <source>
        <dbReference type="Proteomes" id="UP001589702"/>
    </source>
</evidence>
<dbReference type="CDD" id="cd01536">
    <property type="entry name" value="PBP1_ABC_sugar_binding-like"/>
    <property type="match status" value="1"/>
</dbReference>
<keyword evidence="3 4" id="KW-0732">Signal</keyword>
<evidence type="ECO:0000256" key="1">
    <source>
        <dbReference type="ARBA" id="ARBA00004196"/>
    </source>
</evidence>
<organism evidence="6 7">
    <name type="scientific">Arthrobacter ramosus</name>
    <dbReference type="NCBI Taxonomy" id="1672"/>
    <lineage>
        <taxon>Bacteria</taxon>
        <taxon>Bacillati</taxon>
        <taxon>Actinomycetota</taxon>
        <taxon>Actinomycetes</taxon>
        <taxon>Micrococcales</taxon>
        <taxon>Micrococcaceae</taxon>
        <taxon>Arthrobacter</taxon>
    </lineage>
</organism>
<dbReference type="PANTHER" id="PTHR46847">
    <property type="entry name" value="D-ALLOSE-BINDING PERIPLASMIC PROTEIN-RELATED"/>
    <property type="match status" value="1"/>
</dbReference>
<dbReference type="Proteomes" id="UP001589702">
    <property type="component" value="Unassembled WGS sequence"/>
</dbReference>
<dbReference type="PROSITE" id="PS51257">
    <property type="entry name" value="PROKAR_LIPOPROTEIN"/>
    <property type="match status" value="1"/>
</dbReference>